<sequence>MIWRTARQDGILALAVVVALAGFFTNHSAIMGLGLFFAILWWIAAWVARRTLQDLSVTSALTEDVCEIGAHVTAEMVVVNPLPWPILDVEWKFALPREITTVEGAHALAGKLWVGARQRVRILMQLSSESRGRYRIGPGSLVFRDPLSWNELIREDHDLTYLTVFPRRYPIPASLASWCADLGDHKGRPWDTVDPLRVVGVRPYQPGDSIRRLAPYASARLRRPMVKEWERVQDRSLEILLHPKTTDHHWEGIDRITLEDTVSIAAGVVQWALENKTPVGLQGSGSMPGHIHGFTVGHESRGDLTAMLTALAWLQPSGTMDEDLVEVLHKTLQRLTPQSLVVFVSPYWPEALDILAGRRRVRLVHLSTGPIIPETPNWVLAHYHWQEGGWLHV</sequence>
<gene>
    <name evidence="3" type="ORF">HIJ39_12720</name>
</gene>
<reference evidence="3 4" key="1">
    <citation type="submission" date="2020-04" db="EMBL/GenBank/DDBJ databases">
        <authorList>
            <person name="Zhang R."/>
            <person name="Schippers A."/>
        </authorList>
    </citation>
    <scope>NUCLEOTIDE SEQUENCE [LARGE SCALE GENOMIC DNA]</scope>
    <source>
        <strain evidence="3 4">DSM 109850</strain>
    </source>
</reference>
<organism evidence="3 4">
    <name type="scientific">Sulfobacillus harzensis</name>
    <dbReference type="NCBI Taxonomy" id="2729629"/>
    <lineage>
        <taxon>Bacteria</taxon>
        <taxon>Bacillati</taxon>
        <taxon>Bacillota</taxon>
        <taxon>Clostridia</taxon>
        <taxon>Eubacteriales</taxon>
        <taxon>Clostridiales Family XVII. Incertae Sedis</taxon>
        <taxon>Sulfobacillus</taxon>
    </lineage>
</organism>
<evidence type="ECO:0000313" key="3">
    <source>
        <dbReference type="EMBL" id="NMP23201.1"/>
    </source>
</evidence>
<dbReference type="RefSeq" id="WP_169100269.1">
    <property type="nucleotide sequence ID" value="NZ_JABBVZ010000043.1"/>
</dbReference>
<feature type="domain" description="DUF58" evidence="2">
    <location>
        <begin position="201"/>
        <end position="364"/>
    </location>
</feature>
<protein>
    <submittedName>
        <fullName evidence="3">DUF58 domain-containing protein</fullName>
    </submittedName>
</protein>
<comment type="caution">
    <text evidence="3">The sequence shown here is derived from an EMBL/GenBank/DDBJ whole genome shotgun (WGS) entry which is preliminary data.</text>
</comment>
<proteinExistence type="predicted"/>
<keyword evidence="4" id="KW-1185">Reference proteome</keyword>
<dbReference type="PANTHER" id="PTHR34351">
    <property type="entry name" value="SLR1927 PROTEIN-RELATED"/>
    <property type="match status" value="1"/>
</dbReference>
<feature type="transmembrane region" description="Helical" evidence="1">
    <location>
        <begin position="12"/>
        <end position="43"/>
    </location>
</feature>
<name>A0A7Y0L5N9_9FIRM</name>
<evidence type="ECO:0000256" key="1">
    <source>
        <dbReference type="SAM" id="Phobius"/>
    </source>
</evidence>
<dbReference type="InterPro" id="IPR002881">
    <property type="entry name" value="DUF58"/>
</dbReference>
<dbReference type="EMBL" id="JABBVZ010000043">
    <property type="protein sequence ID" value="NMP23201.1"/>
    <property type="molecule type" value="Genomic_DNA"/>
</dbReference>
<evidence type="ECO:0000313" key="4">
    <source>
        <dbReference type="Proteomes" id="UP000533476"/>
    </source>
</evidence>
<dbReference type="Pfam" id="PF01882">
    <property type="entry name" value="DUF58"/>
    <property type="match status" value="1"/>
</dbReference>
<accession>A0A7Y0L5N9</accession>
<keyword evidence="1" id="KW-1133">Transmembrane helix</keyword>
<evidence type="ECO:0000259" key="2">
    <source>
        <dbReference type="Pfam" id="PF01882"/>
    </source>
</evidence>
<dbReference type="AlphaFoldDB" id="A0A7Y0L5N9"/>
<keyword evidence="1" id="KW-0812">Transmembrane</keyword>
<dbReference type="Proteomes" id="UP000533476">
    <property type="component" value="Unassembled WGS sequence"/>
</dbReference>
<keyword evidence="1" id="KW-0472">Membrane</keyword>